<keyword evidence="4" id="KW-1185">Reference proteome</keyword>
<sequence>MDRICLPAVLLDRLESMEDRVDQDQVPLEQRINQGPLTARIRRSCSISPMPAEVLRDEQTASPLRPSKKPRLLSRMSDDGIFTRDSPSDVCSPSSTSMGIIPSRNETSGNEVSKTSWTKSKKRRESRKRQLARAKESRKHSLTDQTLVSAIQGRDLLSRIEMDYPAAREEGDDQFLPMGNLTPQSAEVKEFEFDGSSCHGLPRTTNSLLTPLTPPASEIRNSSVSSSSMSPGPSPTLSFPQQLPAASPKPSGDTSSRAKPSTSIPCSGTCTSAKLLSRTLHVWGNTKSLLFPPKDQPKSPTPPNGLPLGTLHPMPTSSSSNIEGTSCASTETKSVECSPPDFPSLPLVSSPMMRQSGSLSRVQPPCDSRISTASTTSPMPTSLTTELKPKGEKGKGRSQVMEEVLVEMEEPQGSATGITRRAAAKGLMESVGSGTSAENVESRDMERPHAKEQEARRRNYVPKYMRYNDWGLPEPIRAVEWTEFASPLPSPPPSVVEDVRAAQTIANYPHLFEIVTPIHVDVFEQSLLSHPNRPFCDSVVHSLRDGFWPFASIPDDYPIIYEAPQPNIDDEDQIRFLRDQRDIELSRGRYSKGFSTLLEGMARMPNFAVPKDDGSTWRQVVNHSYGPHALNLMVDKDAMGKAPLDGMRSFGPTLVDFRRRFPNARLILWKADVREAYRLIPMHRFWQIKQVEFVDGLNYVNRCNVFGGTASQILFIAFMALVNWIAVYVYAIPAIAEYSDDHFGVACEDDVDWYEPYQKMLPTPQAQLLRVWDRLGVPHKESKQVSGNPLTIIGISVDTTTMTLSLPEVAKTDLLAELDLWCDEAGQFARKGASLKRWQQLAGWMNWAFNVFPLLRPCLAN</sequence>
<feature type="region of interest" description="Disordered" evidence="1">
    <location>
        <begin position="355"/>
        <end position="396"/>
    </location>
</feature>
<evidence type="ECO:0008006" key="5">
    <source>
        <dbReference type="Google" id="ProtNLM"/>
    </source>
</evidence>
<dbReference type="OrthoDB" id="3254233at2759"/>
<feature type="compositionally biased region" description="Basic residues" evidence="1">
    <location>
        <begin position="119"/>
        <end position="132"/>
    </location>
</feature>
<feature type="compositionally biased region" description="Basic and acidic residues" evidence="1">
    <location>
        <begin position="440"/>
        <end position="454"/>
    </location>
</feature>
<feature type="compositionally biased region" description="Basic and acidic residues" evidence="1">
    <location>
        <begin position="133"/>
        <end position="142"/>
    </location>
</feature>
<feature type="non-terminal residue" evidence="3">
    <location>
        <position position="861"/>
    </location>
</feature>
<comment type="caution">
    <text evidence="3">The sequence shown here is derived from an EMBL/GenBank/DDBJ whole genome shotgun (WGS) entry which is preliminary data.</text>
</comment>
<feature type="compositionally biased region" description="Low complexity" evidence="1">
    <location>
        <begin position="371"/>
        <end position="385"/>
    </location>
</feature>
<evidence type="ECO:0000256" key="2">
    <source>
        <dbReference type="SAM" id="Phobius"/>
    </source>
</evidence>
<feature type="compositionally biased region" description="Low complexity" evidence="1">
    <location>
        <begin position="88"/>
        <end position="97"/>
    </location>
</feature>
<gene>
    <name evidence="3" type="ORF">DFP72DRAFT_584703</name>
</gene>
<evidence type="ECO:0000256" key="1">
    <source>
        <dbReference type="SAM" id="MobiDB-lite"/>
    </source>
</evidence>
<evidence type="ECO:0000313" key="4">
    <source>
        <dbReference type="Proteomes" id="UP000521943"/>
    </source>
</evidence>
<feature type="transmembrane region" description="Helical" evidence="2">
    <location>
        <begin position="713"/>
        <end position="732"/>
    </location>
</feature>
<keyword evidence="2" id="KW-0812">Transmembrane</keyword>
<proteinExistence type="predicted"/>
<feature type="region of interest" description="Disordered" evidence="1">
    <location>
        <begin position="288"/>
        <end position="341"/>
    </location>
</feature>
<dbReference type="EMBL" id="JACGCI010000076">
    <property type="protein sequence ID" value="KAF6747916.1"/>
    <property type="molecule type" value="Genomic_DNA"/>
</dbReference>
<keyword evidence="2" id="KW-1133">Transmembrane helix</keyword>
<accession>A0A8H6HLI4</accession>
<feature type="region of interest" description="Disordered" evidence="1">
    <location>
        <begin position="429"/>
        <end position="454"/>
    </location>
</feature>
<dbReference type="AlphaFoldDB" id="A0A8H6HLI4"/>
<feature type="compositionally biased region" description="Low complexity" evidence="1">
    <location>
        <begin position="201"/>
        <end position="238"/>
    </location>
</feature>
<dbReference type="Proteomes" id="UP000521943">
    <property type="component" value="Unassembled WGS sequence"/>
</dbReference>
<feature type="compositionally biased region" description="Polar residues" evidence="1">
    <location>
        <begin position="252"/>
        <end position="266"/>
    </location>
</feature>
<feature type="region of interest" description="Disordered" evidence="1">
    <location>
        <begin position="50"/>
        <end position="145"/>
    </location>
</feature>
<keyword evidence="2" id="KW-0472">Membrane</keyword>
<feature type="compositionally biased region" description="Polar residues" evidence="1">
    <location>
        <begin position="315"/>
        <end position="332"/>
    </location>
</feature>
<reference evidence="3 4" key="1">
    <citation type="submission" date="2020-07" db="EMBL/GenBank/DDBJ databases">
        <title>Comparative genomics of pyrophilous fungi reveals a link between fire events and developmental genes.</title>
        <authorList>
            <consortium name="DOE Joint Genome Institute"/>
            <person name="Steindorff A.S."/>
            <person name="Carver A."/>
            <person name="Calhoun S."/>
            <person name="Stillman K."/>
            <person name="Liu H."/>
            <person name="Lipzen A."/>
            <person name="Pangilinan J."/>
            <person name="Labutti K."/>
            <person name="Bruns T.D."/>
            <person name="Grigoriev I.V."/>
        </authorList>
    </citation>
    <scope>NUCLEOTIDE SEQUENCE [LARGE SCALE GENOMIC DNA]</scope>
    <source>
        <strain evidence="3 4">CBS 144469</strain>
    </source>
</reference>
<protein>
    <recommendedName>
        <fullName evidence="5">Reverse transcriptase domain-containing protein</fullName>
    </recommendedName>
</protein>
<organism evidence="3 4">
    <name type="scientific">Ephemerocybe angulata</name>
    <dbReference type="NCBI Taxonomy" id="980116"/>
    <lineage>
        <taxon>Eukaryota</taxon>
        <taxon>Fungi</taxon>
        <taxon>Dikarya</taxon>
        <taxon>Basidiomycota</taxon>
        <taxon>Agaricomycotina</taxon>
        <taxon>Agaricomycetes</taxon>
        <taxon>Agaricomycetidae</taxon>
        <taxon>Agaricales</taxon>
        <taxon>Agaricineae</taxon>
        <taxon>Psathyrellaceae</taxon>
        <taxon>Ephemerocybe</taxon>
    </lineage>
</organism>
<evidence type="ECO:0000313" key="3">
    <source>
        <dbReference type="EMBL" id="KAF6747916.1"/>
    </source>
</evidence>
<feature type="region of interest" description="Disordered" evidence="1">
    <location>
        <begin position="192"/>
        <end position="266"/>
    </location>
</feature>
<name>A0A8H6HLI4_9AGAR</name>